<dbReference type="KEGG" id="rca:Rcas_1973"/>
<dbReference type="OrthoDB" id="139163at2"/>
<feature type="domain" description="VWFA" evidence="2">
    <location>
        <begin position="87"/>
        <end position="256"/>
    </location>
</feature>
<evidence type="ECO:0000313" key="4">
    <source>
        <dbReference type="Proteomes" id="UP000000263"/>
    </source>
</evidence>
<feature type="transmembrane region" description="Helical" evidence="1">
    <location>
        <begin position="6"/>
        <end position="24"/>
    </location>
</feature>
<dbReference type="PANTHER" id="PTHR37464:SF1">
    <property type="entry name" value="BLL2463 PROTEIN"/>
    <property type="match status" value="1"/>
</dbReference>
<dbReference type="NCBIfam" id="TIGR02226">
    <property type="entry name" value="two_anch"/>
    <property type="match status" value="1"/>
</dbReference>
<keyword evidence="1" id="KW-0812">Transmembrane</keyword>
<feature type="transmembrane region" description="Helical" evidence="1">
    <location>
        <begin position="586"/>
        <end position="606"/>
    </location>
</feature>
<gene>
    <name evidence="3" type="ordered locus">Rcas_1973</name>
</gene>
<feature type="transmembrane region" description="Helical" evidence="1">
    <location>
        <begin position="54"/>
        <end position="75"/>
    </location>
</feature>
<keyword evidence="1" id="KW-0472">Membrane</keyword>
<dbReference type="Pfam" id="PF13519">
    <property type="entry name" value="VWA_2"/>
    <property type="match status" value="1"/>
</dbReference>
<dbReference type="InterPro" id="IPR036465">
    <property type="entry name" value="vWFA_dom_sf"/>
</dbReference>
<evidence type="ECO:0000259" key="2">
    <source>
        <dbReference type="SMART" id="SM00327"/>
    </source>
</evidence>
<proteinExistence type="predicted"/>
<keyword evidence="4" id="KW-1185">Reference proteome</keyword>
<dbReference type="Gene3D" id="3.40.50.410">
    <property type="entry name" value="von Willebrand factor, type A domain"/>
    <property type="match status" value="1"/>
</dbReference>
<dbReference type="eggNOG" id="COG2304">
    <property type="taxonomic scope" value="Bacteria"/>
</dbReference>
<dbReference type="HOGENOM" id="CLU_026368_1_0_0"/>
<dbReference type="RefSeq" id="WP_012120485.1">
    <property type="nucleotide sequence ID" value="NC_009767.1"/>
</dbReference>
<dbReference type="Pfam" id="PF07584">
    <property type="entry name" value="BatA"/>
    <property type="match status" value="1"/>
</dbReference>
<evidence type="ECO:0000256" key="1">
    <source>
        <dbReference type="SAM" id="Phobius"/>
    </source>
</evidence>
<sequence>MSFLLPLGLLALLALPLIVLLHFLRERRRRVPTPSLLLWANLPRRVEGERSRRLPLTLLLLLHLLIATLLGVALGGPQITGALTPDARHTAIILDTSTSMAAVDGGASRFDQARRRARAIVTSASPGDRITLIAAGPRAQIVASGDDPLLITAALDRLQPGGVGMAINEALTLAEAVLDPQFSRRIVVLTDSALPPQPARDMIVPIEWVSIGSNVPNRAIIAFASRPWGGRLQVYARVANYDATAFNGTLQVFSDNQVVAEERVAIAPNGETEVSWTLPGGIEALRATIDGRDALPQDDVAYLSVSQGRPILALLVSNEPAALRRALAAIPGVTVVVTNPAAYADTPERSAADLTIFDGFLPDAWPQGAILSIAPPSGSSLLNVASDTREPEPGKPLHQRGNTLQGIEFGGVVFGAVRIVEAPPWAEVQLSFENTPLILRGRTDNHEIAIWTFNLASSNLTTRLAFPILVARTVRDLAPPPLPQAVRAGEPLVIRPDPRTTTLRLRGPDNRQITAPAASVVTLDTLIEPGLYRVEEQRNNITVPVGMVGVNAGAAIESNLRPQNAPPLRAPGTDPGSAAGRQTLDLWPWLALAALLVLALEWAYVLRRREKVFT</sequence>
<dbReference type="Proteomes" id="UP000000263">
    <property type="component" value="Chromosome"/>
</dbReference>
<dbReference type="SUPFAM" id="SSF53300">
    <property type="entry name" value="vWA-like"/>
    <property type="match status" value="1"/>
</dbReference>
<dbReference type="InterPro" id="IPR024163">
    <property type="entry name" value="Aerotolerance_reg_N"/>
</dbReference>
<dbReference type="SMART" id="SM00327">
    <property type="entry name" value="VWA"/>
    <property type="match status" value="1"/>
</dbReference>
<dbReference type="CDD" id="cd00198">
    <property type="entry name" value="vWFA"/>
    <property type="match status" value="1"/>
</dbReference>
<dbReference type="PANTHER" id="PTHR37464">
    <property type="entry name" value="BLL2463 PROTEIN"/>
    <property type="match status" value="1"/>
</dbReference>
<name>A7NKP1_ROSCS</name>
<dbReference type="InterPro" id="IPR011933">
    <property type="entry name" value="Double_TM_dom"/>
</dbReference>
<accession>A7NKP1</accession>
<dbReference type="AlphaFoldDB" id="A7NKP1"/>
<reference evidence="3 4" key="1">
    <citation type="submission" date="2007-08" db="EMBL/GenBank/DDBJ databases">
        <title>Complete sequence of Roseiflexus castenholzii DSM 13941.</title>
        <authorList>
            <consortium name="US DOE Joint Genome Institute"/>
            <person name="Copeland A."/>
            <person name="Lucas S."/>
            <person name="Lapidus A."/>
            <person name="Barry K."/>
            <person name="Glavina del Rio T."/>
            <person name="Dalin E."/>
            <person name="Tice H."/>
            <person name="Pitluck S."/>
            <person name="Thompson L.S."/>
            <person name="Brettin T."/>
            <person name="Bruce D."/>
            <person name="Detter J.C."/>
            <person name="Han C."/>
            <person name="Tapia R."/>
            <person name="Schmutz J."/>
            <person name="Larimer F."/>
            <person name="Land M."/>
            <person name="Hauser L."/>
            <person name="Kyrpides N."/>
            <person name="Mikhailova N."/>
            <person name="Bryant D.A."/>
            <person name="Hanada S."/>
            <person name="Tsukatani Y."/>
            <person name="Richardson P."/>
        </authorList>
    </citation>
    <scope>NUCLEOTIDE SEQUENCE [LARGE SCALE GENOMIC DNA]</scope>
    <source>
        <strain evidence="4">DSM 13941 / HLO8</strain>
    </source>
</reference>
<dbReference type="STRING" id="383372.Rcas_1973"/>
<dbReference type="InterPro" id="IPR002035">
    <property type="entry name" value="VWF_A"/>
</dbReference>
<evidence type="ECO:0000313" key="3">
    <source>
        <dbReference type="EMBL" id="ABU58061.1"/>
    </source>
</evidence>
<organism evidence="3 4">
    <name type="scientific">Roseiflexus castenholzii (strain DSM 13941 / HLO8)</name>
    <dbReference type="NCBI Taxonomy" id="383372"/>
    <lineage>
        <taxon>Bacteria</taxon>
        <taxon>Bacillati</taxon>
        <taxon>Chloroflexota</taxon>
        <taxon>Chloroflexia</taxon>
        <taxon>Chloroflexales</taxon>
        <taxon>Roseiflexineae</taxon>
        <taxon>Roseiflexaceae</taxon>
        <taxon>Roseiflexus</taxon>
    </lineage>
</organism>
<keyword evidence="1" id="KW-1133">Transmembrane helix</keyword>
<protein>
    <submittedName>
        <fullName evidence="3">Conserved hypothetical membrane protein</fullName>
    </submittedName>
</protein>
<dbReference type="EMBL" id="CP000804">
    <property type="protein sequence ID" value="ABU58061.1"/>
    <property type="molecule type" value="Genomic_DNA"/>
</dbReference>